<name>A0A8J2IYA1_FUSEQ</name>
<evidence type="ECO:0000256" key="1">
    <source>
        <dbReference type="SAM" id="MobiDB-lite"/>
    </source>
</evidence>
<accession>A0A8J2IYA1</accession>
<keyword evidence="2" id="KW-0812">Transmembrane</keyword>
<dbReference type="Proteomes" id="UP000693738">
    <property type="component" value="Unassembled WGS sequence"/>
</dbReference>
<dbReference type="EMBL" id="CAJSTJ010000151">
    <property type="protein sequence ID" value="CAG7562712.1"/>
    <property type="molecule type" value="Genomic_DNA"/>
</dbReference>
<sequence>MGLNMSYTSKAILFAVLVVIGVVFLAVGLHSGEKAEEDKLDKEYKEAFDEFAKKEKAFNKRRKKRLDKFMEAQEEERKRKGIPKKEKDVCPWGPPSEDQV</sequence>
<evidence type="ECO:0000313" key="3">
    <source>
        <dbReference type="EMBL" id="CAG7562712.1"/>
    </source>
</evidence>
<organism evidence="3 4">
    <name type="scientific">Fusarium equiseti</name>
    <name type="common">Fusarium scirpi</name>
    <dbReference type="NCBI Taxonomy" id="61235"/>
    <lineage>
        <taxon>Eukaryota</taxon>
        <taxon>Fungi</taxon>
        <taxon>Dikarya</taxon>
        <taxon>Ascomycota</taxon>
        <taxon>Pezizomycotina</taxon>
        <taxon>Sordariomycetes</taxon>
        <taxon>Hypocreomycetidae</taxon>
        <taxon>Hypocreales</taxon>
        <taxon>Nectriaceae</taxon>
        <taxon>Fusarium</taxon>
        <taxon>Fusarium incarnatum-equiseti species complex</taxon>
    </lineage>
</organism>
<feature type="transmembrane region" description="Helical" evidence="2">
    <location>
        <begin position="12"/>
        <end position="32"/>
    </location>
</feature>
<comment type="caution">
    <text evidence="3">The sequence shown here is derived from an EMBL/GenBank/DDBJ whole genome shotgun (WGS) entry which is preliminary data.</text>
</comment>
<keyword evidence="2" id="KW-1133">Transmembrane helix</keyword>
<gene>
    <name evidence="3" type="ORF">FEQUK3_LOCUS8393</name>
</gene>
<protein>
    <submittedName>
        <fullName evidence="3">Uncharacterized protein</fullName>
    </submittedName>
</protein>
<proteinExistence type="predicted"/>
<evidence type="ECO:0000313" key="4">
    <source>
        <dbReference type="Proteomes" id="UP000693738"/>
    </source>
</evidence>
<evidence type="ECO:0000256" key="2">
    <source>
        <dbReference type="SAM" id="Phobius"/>
    </source>
</evidence>
<feature type="region of interest" description="Disordered" evidence="1">
    <location>
        <begin position="69"/>
        <end position="100"/>
    </location>
</feature>
<dbReference type="AlphaFoldDB" id="A0A8J2IYA1"/>
<keyword evidence="2" id="KW-0472">Membrane</keyword>
<reference evidence="3" key="1">
    <citation type="submission" date="2021-05" db="EMBL/GenBank/DDBJ databases">
        <authorList>
            <person name="Khan N."/>
        </authorList>
    </citation>
    <scope>NUCLEOTIDE SEQUENCE</scope>
</reference>
<feature type="compositionally biased region" description="Basic and acidic residues" evidence="1">
    <location>
        <begin position="69"/>
        <end position="89"/>
    </location>
</feature>